<keyword evidence="7 9" id="KW-0326">Glycosidase</keyword>
<dbReference type="HOGENOM" id="CLU_004542_4_0_1"/>
<dbReference type="InterPro" id="IPR013783">
    <property type="entry name" value="Ig-like_fold"/>
</dbReference>
<dbReference type="PROSITE" id="PS51820">
    <property type="entry name" value="PA14"/>
    <property type="match status" value="1"/>
</dbReference>
<dbReference type="InterPro" id="IPR026891">
    <property type="entry name" value="Fn3-like"/>
</dbReference>
<comment type="similarity">
    <text evidence="3 9">Belongs to the glycosyl hydrolase 3 family.</text>
</comment>
<keyword evidence="12" id="KW-1185">Reference proteome</keyword>
<comment type="pathway">
    <text evidence="2 9">Glycan metabolism; cellulose degradation.</text>
</comment>
<evidence type="ECO:0000259" key="10">
    <source>
        <dbReference type="PROSITE" id="PS51820"/>
    </source>
</evidence>
<dbReference type="SMART" id="SM00758">
    <property type="entry name" value="PA14"/>
    <property type="match status" value="1"/>
</dbReference>
<evidence type="ECO:0000256" key="1">
    <source>
        <dbReference type="ARBA" id="ARBA00000448"/>
    </source>
</evidence>
<dbReference type="UniPathway" id="UPA00696"/>
<dbReference type="EC" id="3.2.1.21" evidence="9"/>
<evidence type="ECO:0000256" key="4">
    <source>
        <dbReference type="ARBA" id="ARBA00022801"/>
    </source>
</evidence>
<dbReference type="InterPro" id="IPR036881">
    <property type="entry name" value="Glyco_hydro_3_C_sf"/>
</dbReference>
<dbReference type="OrthoDB" id="47059at2759"/>
<dbReference type="STRING" id="1229665.N1S266"/>
<dbReference type="PANTHER" id="PTHR42715:SF27">
    <property type="entry name" value="BETA-GLUCOSIDASE-RELATED"/>
    <property type="match status" value="1"/>
</dbReference>
<evidence type="ECO:0000313" key="12">
    <source>
        <dbReference type="Proteomes" id="UP000016929"/>
    </source>
</evidence>
<keyword evidence="5" id="KW-0325">Glycoprotein</keyword>
<dbReference type="SUPFAM" id="SSF51445">
    <property type="entry name" value="(Trans)glycosidases"/>
    <property type="match status" value="1"/>
</dbReference>
<dbReference type="Gene3D" id="2.60.120.260">
    <property type="entry name" value="Galactose-binding domain-like"/>
    <property type="match status" value="1"/>
</dbReference>
<dbReference type="GO" id="GO:0008422">
    <property type="term" value="F:beta-glucosidase activity"/>
    <property type="evidence" value="ECO:0007669"/>
    <property type="project" value="UniProtKB-EC"/>
</dbReference>
<comment type="catalytic activity">
    <reaction evidence="1 9">
        <text>Hydrolysis of terminal, non-reducing beta-D-glucosyl residues with release of beta-D-glucose.</text>
        <dbReference type="EC" id="3.2.1.21"/>
    </reaction>
</comment>
<dbReference type="InterPro" id="IPR002772">
    <property type="entry name" value="Glyco_hydro_3_C"/>
</dbReference>
<dbReference type="Pfam" id="PF00933">
    <property type="entry name" value="Glyco_hydro_3"/>
    <property type="match status" value="1"/>
</dbReference>
<dbReference type="FunFam" id="2.60.40.10:FF:000495">
    <property type="entry name" value="Periplasmic beta-glucosidase"/>
    <property type="match status" value="1"/>
</dbReference>
<keyword evidence="4 9" id="KW-0378">Hydrolase</keyword>
<dbReference type="Pfam" id="PF14310">
    <property type="entry name" value="Fn3-like"/>
    <property type="match status" value="1"/>
</dbReference>
<dbReference type="InterPro" id="IPR019800">
    <property type="entry name" value="Glyco_hydro_3_AS"/>
</dbReference>
<evidence type="ECO:0000256" key="9">
    <source>
        <dbReference type="RuleBase" id="RU361161"/>
    </source>
</evidence>
<accession>N1S266</accession>
<evidence type="ECO:0000256" key="3">
    <source>
        <dbReference type="ARBA" id="ARBA00005336"/>
    </source>
</evidence>
<dbReference type="InterPro" id="IPR001764">
    <property type="entry name" value="Glyco_hydro_3_N"/>
</dbReference>
<evidence type="ECO:0000256" key="2">
    <source>
        <dbReference type="ARBA" id="ARBA00004987"/>
    </source>
</evidence>
<dbReference type="SMART" id="SM01217">
    <property type="entry name" value="Fn3_like"/>
    <property type="match status" value="1"/>
</dbReference>
<dbReference type="InterPro" id="IPR037524">
    <property type="entry name" value="PA14/GLEYA"/>
</dbReference>
<evidence type="ECO:0000313" key="11">
    <source>
        <dbReference type="EMBL" id="EMT70607.1"/>
    </source>
</evidence>
<dbReference type="EMBL" id="KB726312">
    <property type="protein sequence ID" value="EMT70607.1"/>
    <property type="molecule type" value="Genomic_DNA"/>
</dbReference>
<dbReference type="SUPFAM" id="SSF52279">
    <property type="entry name" value="Beta-D-glucan exohydrolase, C-terminal domain"/>
    <property type="match status" value="1"/>
</dbReference>
<name>N1S266_FUSC4</name>
<evidence type="ECO:0000256" key="8">
    <source>
        <dbReference type="ARBA" id="ARBA00023326"/>
    </source>
</evidence>
<dbReference type="PRINTS" id="PR00133">
    <property type="entry name" value="GLHYDRLASE3"/>
</dbReference>
<evidence type="ECO:0000256" key="7">
    <source>
        <dbReference type="ARBA" id="ARBA00023295"/>
    </source>
</evidence>
<dbReference type="Gene3D" id="3.20.20.300">
    <property type="entry name" value="Glycoside hydrolase, family 3, N-terminal domain"/>
    <property type="match status" value="1"/>
</dbReference>
<organism evidence="11 12">
    <name type="scientific">Fusarium oxysporum f. sp. cubense (strain race 4)</name>
    <name type="common">Panama disease fungus</name>
    <dbReference type="NCBI Taxonomy" id="2502994"/>
    <lineage>
        <taxon>Eukaryota</taxon>
        <taxon>Fungi</taxon>
        <taxon>Dikarya</taxon>
        <taxon>Ascomycota</taxon>
        <taxon>Pezizomycotina</taxon>
        <taxon>Sordariomycetes</taxon>
        <taxon>Hypocreomycetidae</taxon>
        <taxon>Hypocreales</taxon>
        <taxon>Nectriaceae</taxon>
        <taxon>Fusarium</taxon>
        <taxon>Fusarium oxysporum species complex</taxon>
    </lineage>
</organism>
<dbReference type="PANTHER" id="PTHR42715">
    <property type="entry name" value="BETA-GLUCOSIDASE"/>
    <property type="match status" value="1"/>
</dbReference>
<dbReference type="InterPro" id="IPR050288">
    <property type="entry name" value="Cellulose_deg_GH3"/>
</dbReference>
<dbReference type="Gene3D" id="3.40.50.1700">
    <property type="entry name" value="Glycoside hydrolase family 3 C-terminal domain"/>
    <property type="match status" value="1"/>
</dbReference>
<dbReference type="InterPro" id="IPR011658">
    <property type="entry name" value="PA14_dom"/>
</dbReference>
<dbReference type="InterPro" id="IPR017853">
    <property type="entry name" value="GH"/>
</dbReference>
<sequence>MASVHWWFCEKVCRVSRQCFVSSATIYSSYIARSTVSPRESPVGPGIFRPESDEFGPGAIGAVLFGDSSERKRLRLYVDLLRLGSAEPPPLLHSTPSIGSTLASRISWLLKTPYDDIPRFVLFLPEVYETEFRPDEAITWNELLSIRSMIGGNVGIDFWHTKSFPEHGVPSLRLSDGPNGVRGTRFFNGIPAACFPCGTGLGATFNQELLEEAGKKMGEEAIGKIHAHVILGPTINMQRSPLGGRGFESIGEDPFLAGLGAAALVRGIQSTGVQSTIKHFVCNDQEHKRMSVQAIITERALREIYALALPFQLVVRDSRPGAFMTSYNGVNGTACSENKKLLSDMLREEWGWEGLIMSDWYGTYSVTDSIKAGLDLEMPGPTRWRGDVLNFAAACEKVWGHVIDDRAREVLKFVKKCAASGVKENGPEKTLDTPETAALLRRIGNESIVLLKNEKSLLPLAKDKKTLVIGPNAKVATYHGGGSASLAAYYAVTPYDGIAEKLGSQPAYTIGAYTHKLSPLLGSQTKGEDGKAGMSWKVYNKPPSDSSRKPVDELWLAKSEMHLVDYYNSELEDLWFANLEGILEVEEDSTYEFGVIVCGTANLYVNDELVVDNSTKQIAGDAFFGTATREELGRKDLKKGEKYKIRIEFASAPSFTLKLDNPVVGHGSLRVGASKVIDAKQEIERSVALAKEHDQVIICAGLNSDWETEGSDRESMKLPGALDELISAVAAANPQTAVVMQTGTPEEMPWLDEVPAVIQAWYGGNETGNCIADILFGDANPSGKLSLSFPKRLTDVPAFLNFRTEAGRTLYGEDVYMGYRYYEFADRAVNFPFGHGLSYTTFAFSDLNVSSNEGKLTTSVIIKNTGSVRGAEVAQLYVRPMQAAKVNRPVKELKGFAKVELDAGESKTVTITELEKYTAAYFDEEKDKWCVEAGEYEVIISDSSAVTDKALKGSFKVDETYWWSGI</sequence>
<dbReference type="InterPro" id="IPR036962">
    <property type="entry name" value="Glyco_hydro_3_N_sf"/>
</dbReference>
<dbReference type="Proteomes" id="UP000016929">
    <property type="component" value="Unassembled WGS sequence"/>
</dbReference>
<dbReference type="Pfam" id="PF07691">
    <property type="entry name" value="PA14"/>
    <property type="match status" value="1"/>
</dbReference>
<reference evidence="12" key="2">
    <citation type="journal article" date="2014" name="PLoS ONE">
        <title>Genome and Transcriptome Analysis of the Fungal Pathogen Fusarium oxysporum f. sp. cubense Causing Banana Vascular Wilt Disease.</title>
        <authorList>
            <person name="Guo L."/>
            <person name="Han L."/>
            <person name="Yang L."/>
            <person name="Zeng H."/>
            <person name="Fan D."/>
            <person name="Zhu Y."/>
            <person name="Feng Y."/>
            <person name="Wang G."/>
            <person name="Peng C."/>
            <person name="Jiang X."/>
            <person name="Zhou D."/>
            <person name="Ni P."/>
            <person name="Liang C."/>
            <person name="Liu L."/>
            <person name="Wang J."/>
            <person name="Mao C."/>
            <person name="Fang X."/>
            <person name="Peng M."/>
            <person name="Huang J."/>
        </authorList>
    </citation>
    <scope>NUCLEOTIDE SEQUENCE [LARGE SCALE GENOMIC DNA]</scope>
    <source>
        <strain evidence="12">race 4</strain>
    </source>
</reference>
<keyword evidence="6 9" id="KW-0119">Carbohydrate metabolism</keyword>
<dbReference type="Gene3D" id="2.60.40.10">
    <property type="entry name" value="Immunoglobulins"/>
    <property type="match status" value="1"/>
</dbReference>
<protein>
    <recommendedName>
        <fullName evidence="9">beta-glucosidase</fullName>
        <ecNumber evidence="9">3.2.1.21</ecNumber>
    </recommendedName>
</protein>
<dbReference type="AlphaFoldDB" id="N1S266"/>
<dbReference type="GO" id="GO:0030245">
    <property type="term" value="P:cellulose catabolic process"/>
    <property type="evidence" value="ECO:0007669"/>
    <property type="project" value="UniProtKB-UniPathway"/>
</dbReference>
<evidence type="ECO:0000256" key="5">
    <source>
        <dbReference type="ARBA" id="ARBA00023180"/>
    </source>
</evidence>
<feature type="domain" description="PA14" evidence="10">
    <location>
        <begin position="529"/>
        <end position="687"/>
    </location>
</feature>
<proteinExistence type="inferred from homology"/>
<reference evidence="12" key="1">
    <citation type="submission" date="2012-09" db="EMBL/GenBank/DDBJ databases">
        <title>Genome sequencing and comparative transcriptomics of race 1 and race 4 of banana pathogen: Fusarium oxysporum f. sp. cubense.</title>
        <authorList>
            <person name="Fang X."/>
            <person name="Huang J."/>
        </authorList>
    </citation>
    <scope>NUCLEOTIDE SEQUENCE [LARGE SCALE GENOMIC DNA]</scope>
    <source>
        <strain evidence="12">race 4</strain>
    </source>
</reference>
<gene>
    <name evidence="11" type="ORF">FOC4_g10009072</name>
</gene>
<keyword evidence="8 9" id="KW-0624">Polysaccharide degradation</keyword>
<dbReference type="PROSITE" id="PS00775">
    <property type="entry name" value="GLYCOSYL_HYDROL_F3"/>
    <property type="match status" value="1"/>
</dbReference>
<evidence type="ECO:0000256" key="6">
    <source>
        <dbReference type="ARBA" id="ARBA00023277"/>
    </source>
</evidence>
<dbReference type="Pfam" id="PF01915">
    <property type="entry name" value="Glyco_hydro_3_C"/>
    <property type="match status" value="1"/>
</dbReference>